<evidence type="ECO:0000313" key="3">
    <source>
        <dbReference type="Proteomes" id="UP000232163"/>
    </source>
</evidence>
<organism evidence="2 3">
    <name type="scientific">Phyllobacterium zundukense</name>
    <dbReference type="NCBI Taxonomy" id="1867719"/>
    <lineage>
        <taxon>Bacteria</taxon>
        <taxon>Pseudomonadati</taxon>
        <taxon>Pseudomonadota</taxon>
        <taxon>Alphaproteobacteria</taxon>
        <taxon>Hyphomicrobiales</taxon>
        <taxon>Phyllobacteriaceae</taxon>
        <taxon>Phyllobacterium</taxon>
    </lineage>
</organism>
<name>A0A2N9W457_9HYPH</name>
<dbReference type="Gene3D" id="1.10.530.10">
    <property type="match status" value="1"/>
</dbReference>
<dbReference type="SUPFAM" id="SSF53955">
    <property type="entry name" value="Lysozyme-like"/>
    <property type="match status" value="1"/>
</dbReference>
<accession>A0A2N9W457</accession>
<dbReference type="EMBL" id="MZMT01000003">
    <property type="protein sequence ID" value="PIO46525.1"/>
    <property type="molecule type" value="Genomic_DNA"/>
</dbReference>
<dbReference type="Proteomes" id="UP000232163">
    <property type="component" value="Unassembled WGS sequence"/>
</dbReference>
<dbReference type="OrthoDB" id="38641at2"/>
<reference evidence="2 3" key="1">
    <citation type="journal article" date="2017" name="Int J Environ Stud">
        <title>Does the Miocene-Pliocene relict legume Oxytropis triphylla form nitrogen-fixing nodules with a combination of bacterial strains?</title>
        <authorList>
            <person name="Safronova V."/>
            <person name="Belimov A."/>
            <person name="Sazanova A."/>
            <person name="Kuznetsova I."/>
            <person name="Popova J."/>
            <person name="Andronov E."/>
            <person name="Verkhozina A."/>
            <person name="Tikhonovich I."/>
        </authorList>
    </citation>
    <scope>NUCLEOTIDE SEQUENCE [LARGE SCALE GENOMIC DNA]</scope>
    <source>
        <strain evidence="2 3">Tri-38</strain>
    </source>
</reference>
<evidence type="ECO:0000256" key="1">
    <source>
        <dbReference type="SAM" id="Coils"/>
    </source>
</evidence>
<evidence type="ECO:0000313" key="2">
    <source>
        <dbReference type="EMBL" id="PIO46525.1"/>
    </source>
</evidence>
<dbReference type="AlphaFoldDB" id="A0A2N9W457"/>
<keyword evidence="3" id="KW-1185">Reference proteome</keyword>
<gene>
    <name evidence="2" type="ORF">B5P45_01620</name>
</gene>
<dbReference type="InterPro" id="IPR023346">
    <property type="entry name" value="Lysozyme-like_dom_sf"/>
</dbReference>
<feature type="coiled-coil region" evidence="1">
    <location>
        <begin position="293"/>
        <end position="342"/>
    </location>
</feature>
<keyword evidence="1" id="KW-0175">Coiled coil</keyword>
<sequence length="885" mass="95827">MADEERLIVSLEASPKKFERDMAQALKAGGQSFDKLEARAKQNAQRIEKTMADAGNGINKRLENLFKPFMAGGIATAAIAATATAVTQIAGSIAEVDREARKAGVPSQVWQQWSYVAKATGATIDGVTDALKELNIRGDEFAKTGKGSAEDAFKRLGYSAADVAERLRDPNRFLDEIIGKLQQLDSAGQTRVLDEVFGGTGAEQLAKVLGLSVEQIRKLRSEAATFSNEQIEAAKKIDAEFETLWQNVRVYAKKAAIDSVSYAEKIILTISKLKGDGYVASARDNFLSDEATLERALERRRKLLESIATIEATGEKGRMLQLPKLRQDVEALDREIRQLQNGTVDMETAMRSLSDASRSLSSGFNGNVTAATNFKTALADLKKFIPELKAELDTLAQNDAIDTAYREAVKNARTMSEVRAATDTANRAKTAATFGSHKDMLSLIGAAEGTDKGRGYNETLDYGRWTGGARNLTSMTLTEILALQDSMRTPENRALYGNGKGSSALGRYQITSGTLRDMMSQLGLTGDRMFDENTQDEIARALMRRRGNDPDALRNEWEGLRRVDDSTIREAYSGTPTAPQKLENTPAQQKQIDLLKQQNDARKSLNLSVQEGLDLAKFEQSISGMTQSQQQIELAVYQRQLEARRAGITLTPQELAGIRAKITETQRLDDATGKSQERMEQMKDAQQFIAQGFTDVLTGVLTGATTAEQAVQQLLSSLISALAQAALLGEGPLGGLFGGGTGILGAIFGFADGGYTGPGGKYEPAGVVHRGEYVMSQKAVSRIGLANLERLHRGYADGGLVAPNFAPPSLPRPQLSGVNNNHPRASNDNPGISLTTNVTVNASGGTPQQNADLANQTAREVRTTVKAILAEELQNQRRPGGMLRR</sequence>
<evidence type="ECO:0008006" key="4">
    <source>
        <dbReference type="Google" id="ProtNLM"/>
    </source>
</evidence>
<comment type="caution">
    <text evidence="2">The sequence shown here is derived from an EMBL/GenBank/DDBJ whole genome shotgun (WGS) entry which is preliminary data.</text>
</comment>
<dbReference type="RefSeq" id="WP_099999326.1">
    <property type="nucleotide sequence ID" value="NZ_CP017940.1"/>
</dbReference>
<protein>
    <recommendedName>
        <fullName evidence="4">Bacteriophage tail tape measure N-terminal domain-containing protein</fullName>
    </recommendedName>
</protein>
<proteinExistence type="predicted"/>
<dbReference type="KEGG" id="pht:BLM14_10460"/>